<protein>
    <submittedName>
        <fullName evidence="2">Uncharacterized protein</fullName>
    </submittedName>
</protein>
<feature type="compositionally biased region" description="Polar residues" evidence="1">
    <location>
        <begin position="12"/>
        <end position="24"/>
    </location>
</feature>
<evidence type="ECO:0000313" key="3">
    <source>
        <dbReference type="Proteomes" id="UP000438429"/>
    </source>
</evidence>
<proteinExistence type="predicted"/>
<accession>A0A6A4TB47</accession>
<comment type="caution">
    <text evidence="2">The sequence shown here is derived from an EMBL/GenBank/DDBJ whole genome shotgun (WGS) entry which is preliminary data.</text>
</comment>
<feature type="region of interest" description="Disordered" evidence="1">
    <location>
        <begin position="1"/>
        <end position="70"/>
    </location>
</feature>
<name>A0A6A4TB47_SCOMX</name>
<gene>
    <name evidence="2" type="ORF">F2P81_004550</name>
</gene>
<dbReference type="EMBL" id="VEVO01000004">
    <property type="protein sequence ID" value="KAF0043213.1"/>
    <property type="molecule type" value="Genomic_DNA"/>
</dbReference>
<feature type="compositionally biased region" description="Basic residues" evidence="1">
    <location>
        <begin position="32"/>
        <end position="66"/>
    </location>
</feature>
<evidence type="ECO:0000256" key="1">
    <source>
        <dbReference type="SAM" id="MobiDB-lite"/>
    </source>
</evidence>
<sequence length="96" mass="11887">MRLLSGVVRPLRSQTFGTSQQQNSDTREQKQSRRRQRRQGQKRQKRQRQRQKRQRQKRQQRQRRQQQHGPFIKILSVFTMCCHIQLQNSNTFLHLY</sequence>
<dbReference type="Proteomes" id="UP000438429">
    <property type="component" value="Unassembled WGS sequence"/>
</dbReference>
<evidence type="ECO:0000313" key="2">
    <source>
        <dbReference type="EMBL" id="KAF0043213.1"/>
    </source>
</evidence>
<reference evidence="2 3" key="1">
    <citation type="submission" date="2019-06" db="EMBL/GenBank/DDBJ databases">
        <title>Draft genomes of female and male turbot (Scophthalmus maximus).</title>
        <authorList>
            <person name="Xu H."/>
            <person name="Xu X.-W."/>
            <person name="Shao C."/>
            <person name="Chen S."/>
        </authorList>
    </citation>
    <scope>NUCLEOTIDE SEQUENCE [LARGE SCALE GENOMIC DNA]</scope>
    <source>
        <strain evidence="2">Ysfricsl-2016a</strain>
        <tissue evidence="2">Blood</tissue>
    </source>
</reference>
<dbReference type="AlphaFoldDB" id="A0A6A4TB47"/>
<organism evidence="2 3">
    <name type="scientific">Scophthalmus maximus</name>
    <name type="common">Turbot</name>
    <name type="synonym">Psetta maxima</name>
    <dbReference type="NCBI Taxonomy" id="52904"/>
    <lineage>
        <taxon>Eukaryota</taxon>
        <taxon>Metazoa</taxon>
        <taxon>Chordata</taxon>
        <taxon>Craniata</taxon>
        <taxon>Vertebrata</taxon>
        <taxon>Euteleostomi</taxon>
        <taxon>Actinopterygii</taxon>
        <taxon>Neopterygii</taxon>
        <taxon>Teleostei</taxon>
        <taxon>Neoteleostei</taxon>
        <taxon>Acanthomorphata</taxon>
        <taxon>Carangaria</taxon>
        <taxon>Pleuronectiformes</taxon>
        <taxon>Pleuronectoidei</taxon>
        <taxon>Scophthalmidae</taxon>
        <taxon>Scophthalmus</taxon>
    </lineage>
</organism>